<name>A0ABY6CIB6_9HYPH</name>
<evidence type="ECO:0000256" key="4">
    <source>
        <dbReference type="ARBA" id="ARBA00022475"/>
    </source>
</evidence>
<dbReference type="InterPro" id="IPR012413">
    <property type="entry name" value="BA14K"/>
</dbReference>
<evidence type="ECO:0000256" key="7">
    <source>
        <dbReference type="SAM" id="Phobius"/>
    </source>
</evidence>
<comment type="function">
    <text evidence="6">Has immunoglobulin-binding and hemagglutination properties, and can bind to mannose. Essential for virulence. May be involved in LPS biosynthesis or polysaccharide transport.</text>
</comment>
<evidence type="ECO:0000256" key="2">
    <source>
        <dbReference type="ARBA" id="ARBA00010270"/>
    </source>
</evidence>
<accession>A0ABY6CIB6</accession>
<keyword evidence="7" id="KW-1133">Transmembrane helix</keyword>
<evidence type="ECO:0000256" key="5">
    <source>
        <dbReference type="ARBA" id="ARBA00022734"/>
    </source>
</evidence>
<dbReference type="Proteomes" id="UP001061862">
    <property type="component" value="Chromosome"/>
</dbReference>
<proteinExistence type="inferred from homology"/>
<protein>
    <recommendedName>
        <fullName evidence="3">Lectin-like protein BA14k</fullName>
    </recommendedName>
</protein>
<keyword evidence="10" id="KW-1185">Reference proteome</keyword>
<dbReference type="RefSeq" id="WP_262168420.1">
    <property type="nucleotide sequence ID" value="NZ_CP104965.1"/>
</dbReference>
<feature type="signal peptide" evidence="8">
    <location>
        <begin position="1"/>
        <end position="27"/>
    </location>
</feature>
<dbReference type="Pfam" id="PF07886">
    <property type="entry name" value="BA14K"/>
    <property type="match status" value="1"/>
</dbReference>
<keyword evidence="7" id="KW-0812">Transmembrane</keyword>
<organism evidence="9 10">
    <name type="scientific">Devosia neptuniae</name>
    <dbReference type="NCBI Taxonomy" id="191302"/>
    <lineage>
        <taxon>Bacteria</taxon>
        <taxon>Pseudomonadati</taxon>
        <taxon>Pseudomonadota</taxon>
        <taxon>Alphaproteobacteria</taxon>
        <taxon>Hyphomicrobiales</taxon>
        <taxon>Devosiaceae</taxon>
        <taxon>Devosia</taxon>
    </lineage>
</organism>
<evidence type="ECO:0000256" key="8">
    <source>
        <dbReference type="SAM" id="SignalP"/>
    </source>
</evidence>
<keyword evidence="8" id="KW-0732">Signal</keyword>
<sequence>MTTKFGKLAATVMAGAVMLAGAMPAFAQGGVMMNPKPGNSFSQRDRVITSYCDRYRNDRDCRRYYGGGWNDRDYNNFYRNRRDSLDGIAAGLFGFGFGALLGGALANQNNNNYGGQPVYGGSSYQAHVNACYSRYRSYDEETDTFMGYDGVRRRCQL</sequence>
<comment type="similarity">
    <text evidence="2">Belongs to the BA14k family.</text>
</comment>
<feature type="transmembrane region" description="Helical" evidence="7">
    <location>
        <begin position="87"/>
        <end position="106"/>
    </location>
</feature>
<evidence type="ECO:0000256" key="1">
    <source>
        <dbReference type="ARBA" id="ARBA00004167"/>
    </source>
</evidence>
<keyword evidence="7" id="KW-0472">Membrane</keyword>
<evidence type="ECO:0000256" key="3">
    <source>
        <dbReference type="ARBA" id="ARBA00020552"/>
    </source>
</evidence>
<gene>
    <name evidence="9" type="ORF">N8A98_21715</name>
</gene>
<evidence type="ECO:0000313" key="9">
    <source>
        <dbReference type="EMBL" id="UXN69793.1"/>
    </source>
</evidence>
<dbReference type="EMBL" id="CP104965">
    <property type="protein sequence ID" value="UXN69793.1"/>
    <property type="molecule type" value="Genomic_DNA"/>
</dbReference>
<feature type="chain" id="PRO_5046682953" description="Lectin-like protein BA14k" evidence="8">
    <location>
        <begin position="28"/>
        <end position="157"/>
    </location>
</feature>
<keyword evidence="5" id="KW-0430">Lectin</keyword>
<evidence type="ECO:0000313" key="10">
    <source>
        <dbReference type="Proteomes" id="UP001061862"/>
    </source>
</evidence>
<reference evidence="9 10" key="1">
    <citation type="submission" date="2022-09" db="EMBL/GenBank/DDBJ databases">
        <title>Interaction between co-microsymbionts with complementary sets of symbiotic genes in legume-rhizobium systems.</title>
        <authorList>
            <person name="Safronova V."/>
            <person name="Sazanova A."/>
            <person name="Afonin A."/>
            <person name="Chirak E."/>
        </authorList>
    </citation>
    <scope>NUCLEOTIDE SEQUENCE [LARGE SCALE GENOMIC DNA]</scope>
    <source>
        <strain evidence="9 10">A18/4-1</strain>
    </source>
</reference>
<comment type="subcellular location">
    <subcellularLocation>
        <location evidence="1">Membrane</location>
        <topology evidence="1">Single-pass membrane protein</topology>
    </subcellularLocation>
</comment>
<evidence type="ECO:0000256" key="6">
    <source>
        <dbReference type="ARBA" id="ARBA00025321"/>
    </source>
</evidence>
<keyword evidence="4" id="KW-1003">Cell membrane</keyword>